<protein>
    <submittedName>
        <fullName evidence="2">Uncharacterized protein</fullName>
    </submittedName>
</protein>
<evidence type="ECO:0000313" key="3">
    <source>
        <dbReference type="Proteomes" id="UP000509303"/>
    </source>
</evidence>
<gene>
    <name evidence="2" type="ORF">HUT08_17175</name>
</gene>
<reference evidence="2 3" key="1">
    <citation type="submission" date="2020-06" db="EMBL/GenBank/DDBJ databases">
        <title>Genome mining for natural products.</title>
        <authorList>
            <person name="Zhang B."/>
            <person name="Shi J."/>
            <person name="Ge H."/>
        </authorList>
    </citation>
    <scope>NUCLEOTIDE SEQUENCE [LARGE SCALE GENOMIC DNA]</scope>
    <source>
        <strain evidence="2 3">NA00687</strain>
    </source>
</reference>
<dbReference type="EMBL" id="CP054929">
    <property type="protein sequence ID" value="QKW50981.1"/>
    <property type="molecule type" value="Genomic_DNA"/>
</dbReference>
<feature type="region of interest" description="Disordered" evidence="1">
    <location>
        <begin position="1"/>
        <end position="23"/>
    </location>
</feature>
<proteinExistence type="predicted"/>
<keyword evidence="3" id="KW-1185">Reference proteome</keyword>
<dbReference type="AlphaFoldDB" id="A0A7H8N956"/>
<dbReference type="RefSeq" id="WP_176162705.1">
    <property type="nucleotide sequence ID" value="NZ_CP054929.1"/>
</dbReference>
<organism evidence="2 3">
    <name type="scientific">Streptomyces buecherae</name>
    <dbReference type="NCBI Taxonomy" id="2763006"/>
    <lineage>
        <taxon>Bacteria</taxon>
        <taxon>Bacillati</taxon>
        <taxon>Actinomycetota</taxon>
        <taxon>Actinomycetes</taxon>
        <taxon>Kitasatosporales</taxon>
        <taxon>Streptomycetaceae</taxon>
        <taxon>Streptomyces</taxon>
    </lineage>
</organism>
<evidence type="ECO:0000313" key="2">
    <source>
        <dbReference type="EMBL" id="QKW50981.1"/>
    </source>
</evidence>
<name>A0A7H8N956_9ACTN</name>
<evidence type="ECO:0000256" key="1">
    <source>
        <dbReference type="SAM" id="MobiDB-lite"/>
    </source>
</evidence>
<sequence length="319" mass="34066">MQGPAPQDDQHPDATSDGRGALSPDAVDALLADLGSAARQVLAEAEAVERRMEELTDADEETMVRDRAAGRSVYAPTSALASARARLSAHSALGHRETARAFVSWWADAATVALVTAACHAAPHEVRMVAANPEIAMDDEDLTHLPKISDHSRQLVELGAHMHDNGDGLYEMVADLAVRSGVRIGRDARGAVTVYEDGQPDARRHRLWGNRWADHQVPTLPTSEQLTVLLGGAPADVLARLHAALAAIDATLVAKAHAERLSDKDGPWTPAEMIEYDQLSAQVEGLTRQLARYAQAAADCVPAARALARRHETAPAPAT</sequence>
<dbReference type="Proteomes" id="UP000509303">
    <property type="component" value="Chromosome"/>
</dbReference>
<accession>A0A7H8N956</accession>